<feature type="transmembrane region" description="Helical" evidence="10">
    <location>
        <begin position="51"/>
        <end position="67"/>
    </location>
</feature>
<dbReference type="Gene3D" id="3.30.565.10">
    <property type="entry name" value="Histidine kinase-like ATPase, C-terminal domain"/>
    <property type="match status" value="1"/>
</dbReference>
<feature type="transmembrane region" description="Helical" evidence="10">
    <location>
        <begin position="74"/>
        <end position="93"/>
    </location>
</feature>
<dbReference type="Pfam" id="PF02518">
    <property type="entry name" value="HATPase_c"/>
    <property type="match status" value="1"/>
</dbReference>
<dbReference type="PANTHER" id="PTHR24421">
    <property type="entry name" value="NITRATE/NITRITE SENSOR PROTEIN NARX-RELATED"/>
    <property type="match status" value="1"/>
</dbReference>
<evidence type="ECO:0000256" key="1">
    <source>
        <dbReference type="ARBA" id="ARBA00000085"/>
    </source>
</evidence>
<reference evidence="12 13" key="1">
    <citation type="submission" date="2018-05" db="EMBL/GenBank/DDBJ databases">
        <title>Streptomyces venezuelae.</title>
        <authorList>
            <person name="Kim W."/>
            <person name="Lee N."/>
            <person name="Cho B.-K."/>
        </authorList>
    </citation>
    <scope>NUCLEOTIDE SEQUENCE [LARGE SCALE GENOMIC DNA]</scope>
    <source>
        <strain evidence="12 13">ATCC 14583</strain>
    </source>
</reference>
<dbReference type="Gene3D" id="1.20.5.1930">
    <property type="match status" value="1"/>
</dbReference>
<dbReference type="GO" id="GO:0000155">
    <property type="term" value="F:phosphorelay sensor kinase activity"/>
    <property type="evidence" value="ECO:0007669"/>
    <property type="project" value="InterPro"/>
</dbReference>
<proteinExistence type="predicted"/>
<feature type="region of interest" description="Disordered" evidence="9">
    <location>
        <begin position="261"/>
        <end position="289"/>
    </location>
</feature>
<dbReference type="AlphaFoldDB" id="A0A5P2BIM2"/>
<keyword evidence="10" id="KW-0472">Membrane</keyword>
<keyword evidence="6 12" id="KW-0418">Kinase</keyword>
<dbReference type="Proteomes" id="UP000323046">
    <property type="component" value="Chromosome"/>
</dbReference>
<keyword evidence="13" id="KW-1185">Reference proteome</keyword>
<dbReference type="InterPro" id="IPR011712">
    <property type="entry name" value="Sig_transdc_His_kin_sub3_dim/P"/>
</dbReference>
<dbReference type="GO" id="GO:0046983">
    <property type="term" value="F:protein dimerization activity"/>
    <property type="evidence" value="ECO:0007669"/>
    <property type="project" value="InterPro"/>
</dbReference>
<evidence type="ECO:0000256" key="9">
    <source>
        <dbReference type="SAM" id="MobiDB-lite"/>
    </source>
</evidence>
<keyword evidence="7" id="KW-0067">ATP-binding</keyword>
<dbReference type="PANTHER" id="PTHR24421:SF10">
    <property type="entry name" value="NITRATE_NITRITE SENSOR PROTEIN NARQ"/>
    <property type="match status" value="1"/>
</dbReference>
<gene>
    <name evidence="12" type="ORF">DEJ47_31265</name>
</gene>
<evidence type="ECO:0000259" key="11">
    <source>
        <dbReference type="SMART" id="SM00387"/>
    </source>
</evidence>
<keyword evidence="10" id="KW-0812">Transmembrane</keyword>
<dbReference type="InterPro" id="IPR050482">
    <property type="entry name" value="Sensor_HK_TwoCompSys"/>
</dbReference>
<keyword evidence="3" id="KW-0597">Phosphoprotein</keyword>
<evidence type="ECO:0000256" key="3">
    <source>
        <dbReference type="ARBA" id="ARBA00022553"/>
    </source>
</evidence>
<dbReference type="OrthoDB" id="227596at2"/>
<organism evidence="12 13">
    <name type="scientific">Streptomyces venezuelae</name>
    <dbReference type="NCBI Taxonomy" id="54571"/>
    <lineage>
        <taxon>Bacteria</taxon>
        <taxon>Bacillati</taxon>
        <taxon>Actinomycetota</taxon>
        <taxon>Actinomycetes</taxon>
        <taxon>Kitasatosporales</taxon>
        <taxon>Streptomycetaceae</taxon>
        <taxon>Streptomyces</taxon>
    </lineage>
</organism>
<dbReference type="InterPro" id="IPR003594">
    <property type="entry name" value="HATPase_dom"/>
</dbReference>
<dbReference type="GO" id="GO:0005524">
    <property type="term" value="F:ATP binding"/>
    <property type="evidence" value="ECO:0007669"/>
    <property type="project" value="UniProtKB-KW"/>
</dbReference>
<dbReference type="CDD" id="cd16917">
    <property type="entry name" value="HATPase_UhpB-NarQ-NarX-like"/>
    <property type="match status" value="1"/>
</dbReference>
<dbReference type="GO" id="GO:0016020">
    <property type="term" value="C:membrane"/>
    <property type="evidence" value="ECO:0007669"/>
    <property type="project" value="InterPro"/>
</dbReference>
<accession>A0A5P2BIM2</accession>
<keyword evidence="10" id="KW-1133">Transmembrane helix</keyword>
<dbReference type="EMBL" id="CP029193">
    <property type="protein sequence ID" value="QES30315.1"/>
    <property type="molecule type" value="Genomic_DNA"/>
</dbReference>
<evidence type="ECO:0000256" key="6">
    <source>
        <dbReference type="ARBA" id="ARBA00022777"/>
    </source>
</evidence>
<keyword evidence="4" id="KW-0808">Transferase</keyword>
<feature type="domain" description="Histidine kinase/HSP90-like ATPase" evidence="11">
    <location>
        <begin position="322"/>
        <end position="418"/>
    </location>
</feature>
<dbReference type="SMART" id="SM00387">
    <property type="entry name" value="HATPase_c"/>
    <property type="match status" value="1"/>
</dbReference>
<evidence type="ECO:0000313" key="13">
    <source>
        <dbReference type="Proteomes" id="UP000323046"/>
    </source>
</evidence>
<evidence type="ECO:0000256" key="2">
    <source>
        <dbReference type="ARBA" id="ARBA00012438"/>
    </source>
</evidence>
<feature type="compositionally biased region" description="Basic and acidic residues" evidence="9">
    <location>
        <begin position="261"/>
        <end position="275"/>
    </location>
</feature>
<dbReference type="EC" id="2.7.13.3" evidence="2"/>
<dbReference type="RefSeq" id="WP_150173885.1">
    <property type="nucleotide sequence ID" value="NZ_CP029193.1"/>
</dbReference>
<keyword evidence="5" id="KW-0547">Nucleotide-binding</keyword>
<feature type="transmembrane region" description="Helical" evidence="10">
    <location>
        <begin position="12"/>
        <end position="31"/>
    </location>
</feature>
<keyword evidence="8" id="KW-0902">Two-component regulatory system</keyword>
<sequence length="423" mass="43978">MSATPFLPLVTYAPPGVWVAVSWCLGIVFGARAYYGISWLPTSTVPGPGPWQWLLVAVAAGTVLWASRLTARRPLLSLGLLIGASYVATHAIGATNLGFLQYAAVDIAMGSVVATAARGTRAAAVAMALCVHPLYALLRQLLGLPTRHAHTLTSSWSDWQTPVLLAVVAWLVGDSVRRTRAATERLGAQAAAQAVTAERLRIAREMHDTVAHSIGIIALQAGAAARVVETQPAGAREAMTAVEKAGRETLAGLRRMVVALRESESGEERDGERGPARGHGPAAPRGPAEGLADVDRMAASTTAAGVRVDVVWRGERRPLPADIDLSAYRIIQESVTNVVRHAGTASCTVSVDHREKELIIEIEDSGSGGTGATRGAGHGAGFGLAGMRERVALLHGGFSAAPRPGGGFLVSASLPVPAAAVAR</sequence>
<dbReference type="InterPro" id="IPR036890">
    <property type="entry name" value="HATPase_C_sf"/>
</dbReference>
<comment type="catalytic activity">
    <reaction evidence="1">
        <text>ATP + protein L-histidine = ADP + protein N-phospho-L-histidine.</text>
        <dbReference type="EC" id="2.7.13.3"/>
    </reaction>
</comment>
<dbReference type="Pfam" id="PF07730">
    <property type="entry name" value="HisKA_3"/>
    <property type="match status" value="1"/>
</dbReference>
<evidence type="ECO:0000256" key="5">
    <source>
        <dbReference type="ARBA" id="ARBA00022741"/>
    </source>
</evidence>
<evidence type="ECO:0000256" key="10">
    <source>
        <dbReference type="SAM" id="Phobius"/>
    </source>
</evidence>
<evidence type="ECO:0000313" key="12">
    <source>
        <dbReference type="EMBL" id="QES30315.1"/>
    </source>
</evidence>
<protein>
    <recommendedName>
        <fullName evidence="2">histidine kinase</fullName>
        <ecNumber evidence="2">2.7.13.3</ecNumber>
    </recommendedName>
</protein>
<name>A0A5P2BIM2_STRVZ</name>
<evidence type="ECO:0000256" key="4">
    <source>
        <dbReference type="ARBA" id="ARBA00022679"/>
    </source>
</evidence>
<dbReference type="SUPFAM" id="SSF55874">
    <property type="entry name" value="ATPase domain of HSP90 chaperone/DNA topoisomerase II/histidine kinase"/>
    <property type="match status" value="1"/>
</dbReference>
<evidence type="ECO:0000256" key="8">
    <source>
        <dbReference type="ARBA" id="ARBA00023012"/>
    </source>
</evidence>
<evidence type="ECO:0000256" key="7">
    <source>
        <dbReference type="ARBA" id="ARBA00022840"/>
    </source>
</evidence>